<dbReference type="InterPro" id="IPR006186">
    <property type="entry name" value="Ser/Thr-sp_prot-phosphatase"/>
</dbReference>
<evidence type="ECO:0000256" key="1">
    <source>
        <dbReference type="ARBA" id="ARBA00001936"/>
    </source>
</evidence>
<name>A0A6G5A8V5_RHIMP</name>
<protein>
    <submittedName>
        <fullName evidence="5">Putative pp5</fullName>
    </submittedName>
</protein>
<keyword evidence="3" id="KW-0464">Manganese</keyword>
<dbReference type="Pfam" id="PF00149">
    <property type="entry name" value="Metallophos"/>
    <property type="match status" value="1"/>
</dbReference>
<evidence type="ECO:0000259" key="4">
    <source>
        <dbReference type="SMART" id="SM00156"/>
    </source>
</evidence>
<reference evidence="5" key="1">
    <citation type="submission" date="2020-03" db="EMBL/GenBank/DDBJ databases">
        <title>A transcriptome and proteome of the tick Rhipicephalus microplus shaped by the genetic composition of its hosts and developmental stage.</title>
        <authorList>
            <person name="Garcia G.R."/>
            <person name="Ribeiro J.M.C."/>
            <person name="Maruyama S.R."/>
            <person name="Gardinasse L.G."/>
            <person name="Nelson K."/>
            <person name="Ferreira B.R."/>
            <person name="Andrade T.G."/>
            <person name="Santos I.K.F.M."/>
        </authorList>
    </citation>
    <scope>NUCLEOTIDE SEQUENCE</scope>
    <source>
        <strain evidence="5">NSGR</strain>
        <tissue evidence="5">Salivary glands</tissue>
    </source>
</reference>
<dbReference type="EMBL" id="GIKN01004765">
    <property type="protein sequence ID" value="NIE47038.1"/>
    <property type="molecule type" value="Transcribed_RNA"/>
</dbReference>
<dbReference type="InterPro" id="IPR051134">
    <property type="entry name" value="PPP_phosphatase"/>
</dbReference>
<organism evidence="5">
    <name type="scientific">Rhipicephalus microplus</name>
    <name type="common">Cattle tick</name>
    <name type="synonym">Boophilus microplus</name>
    <dbReference type="NCBI Taxonomy" id="6941"/>
    <lineage>
        <taxon>Eukaryota</taxon>
        <taxon>Metazoa</taxon>
        <taxon>Ecdysozoa</taxon>
        <taxon>Arthropoda</taxon>
        <taxon>Chelicerata</taxon>
        <taxon>Arachnida</taxon>
        <taxon>Acari</taxon>
        <taxon>Parasitiformes</taxon>
        <taxon>Ixodida</taxon>
        <taxon>Ixodoidea</taxon>
        <taxon>Ixodidae</taxon>
        <taxon>Rhipicephalinae</taxon>
        <taxon>Rhipicephalus</taxon>
        <taxon>Boophilus</taxon>
    </lineage>
</organism>
<evidence type="ECO:0000256" key="2">
    <source>
        <dbReference type="ARBA" id="ARBA00022723"/>
    </source>
</evidence>
<dbReference type="InterPro" id="IPR004843">
    <property type="entry name" value="Calcineurin-like_PHP"/>
</dbReference>
<dbReference type="VEuPathDB" id="VectorBase:LOC119163974"/>
<dbReference type="GO" id="GO:0016787">
    <property type="term" value="F:hydrolase activity"/>
    <property type="evidence" value="ECO:0007669"/>
    <property type="project" value="InterPro"/>
</dbReference>
<sequence>MYMSRGNHESQTMNQMYGFEGEVKAKYTPNMAELFTEVFNWLPLAHLINGRVLVMHGGLFSDDNVTLDDIRKTPRNRQPPEEGIMCELLWSDPQPQEGRSPSKRGVGIHFGPDVTQRFLQRNNLDYIVRSHEVKAEGYEVAHQGKCITVFSAPNYCDTMGNKGAFITMNGRDLKPKFTTYEAVPHPNIKPMAYASSLLAL</sequence>
<accession>A0A6G5A8V5</accession>
<evidence type="ECO:0000313" key="5">
    <source>
        <dbReference type="EMBL" id="NIE47038.1"/>
    </source>
</evidence>
<dbReference type="InterPro" id="IPR029052">
    <property type="entry name" value="Metallo-depent_PP-like"/>
</dbReference>
<comment type="cofactor">
    <cofactor evidence="1">
        <name>Mn(2+)</name>
        <dbReference type="ChEBI" id="CHEBI:29035"/>
    </cofactor>
</comment>
<dbReference type="PANTHER" id="PTHR45668">
    <property type="entry name" value="SERINE/THREONINE-PROTEIN PHOSPHATASE 5-RELATED"/>
    <property type="match status" value="1"/>
</dbReference>
<evidence type="ECO:0000256" key="3">
    <source>
        <dbReference type="ARBA" id="ARBA00023211"/>
    </source>
</evidence>
<dbReference type="SMART" id="SM00156">
    <property type="entry name" value="PP2Ac"/>
    <property type="match status" value="1"/>
</dbReference>
<feature type="domain" description="Serine/threonine specific protein phosphatases" evidence="4">
    <location>
        <begin position="1"/>
        <end position="184"/>
    </location>
</feature>
<dbReference type="OrthoDB" id="445564at2759"/>
<dbReference type="PANTHER" id="PTHR45668:SF5">
    <property type="entry name" value="SERINE_THREONINE-PROTEIN PHOSPHATASE 5"/>
    <property type="match status" value="1"/>
</dbReference>
<dbReference type="AlphaFoldDB" id="A0A6G5A8V5"/>
<dbReference type="SUPFAM" id="SSF56300">
    <property type="entry name" value="Metallo-dependent phosphatases"/>
    <property type="match status" value="1"/>
</dbReference>
<keyword evidence="2" id="KW-0479">Metal-binding</keyword>
<dbReference type="Gene3D" id="3.60.21.10">
    <property type="match status" value="1"/>
</dbReference>
<proteinExistence type="predicted"/>
<dbReference type="PRINTS" id="PR00114">
    <property type="entry name" value="STPHPHTASE"/>
</dbReference>
<dbReference type="GO" id="GO:0046872">
    <property type="term" value="F:metal ion binding"/>
    <property type="evidence" value="ECO:0007669"/>
    <property type="project" value="UniProtKB-KW"/>
</dbReference>